<reference evidence="1 2" key="1">
    <citation type="journal article" date="2024" name="Ann. Entomol. Soc. Am.">
        <title>Genomic analyses of the southern and eastern yellowjacket wasps (Hymenoptera: Vespidae) reveal evolutionary signatures of social life.</title>
        <authorList>
            <person name="Catto M.A."/>
            <person name="Caine P.B."/>
            <person name="Orr S.E."/>
            <person name="Hunt B.G."/>
            <person name="Goodisman M.A.D."/>
        </authorList>
    </citation>
    <scope>NUCLEOTIDE SEQUENCE [LARGE SCALE GENOMIC DNA]</scope>
    <source>
        <strain evidence="1">233</strain>
        <tissue evidence="1">Head and thorax</tissue>
    </source>
</reference>
<sequence>MFSWMNSCNKEISSLLNHENSNISEFSTSAEINQDESVKKVLRSALKKPKSNDDLENIEKTPKKVTFLLDEKYVKKHKKKSKLSKRFPPKPVFIDGEESDSLTEINSDECCINACKRKIHTLHSRNRKKLPSPPISSYPSFESLEFLNDDTKIKEFNFSEKSKEDSTILNNLFKFSSKKNKIVEYIYKKMKALTKPYSRGSQNEASQRSEDTDVKSLINDSADNHNDDHTSLDDGFINQIEHDTSENPANTTAESTVGKILFGVNLNYQKTLDDMYDVFQKEKPSCANSSI</sequence>
<gene>
    <name evidence="1" type="ORF">V1478_007089</name>
</gene>
<dbReference type="AlphaFoldDB" id="A0ABD2B290"/>
<protein>
    <submittedName>
        <fullName evidence="1">Uncharacterized protein</fullName>
    </submittedName>
</protein>
<keyword evidence="2" id="KW-1185">Reference proteome</keyword>
<accession>A0ABD2B290</accession>
<evidence type="ECO:0000313" key="2">
    <source>
        <dbReference type="Proteomes" id="UP001607302"/>
    </source>
</evidence>
<comment type="caution">
    <text evidence="1">The sequence shown here is derived from an EMBL/GenBank/DDBJ whole genome shotgun (WGS) entry which is preliminary data.</text>
</comment>
<organism evidence="1 2">
    <name type="scientific">Vespula squamosa</name>
    <name type="common">Southern yellow jacket</name>
    <name type="synonym">Wasp</name>
    <dbReference type="NCBI Taxonomy" id="30214"/>
    <lineage>
        <taxon>Eukaryota</taxon>
        <taxon>Metazoa</taxon>
        <taxon>Ecdysozoa</taxon>
        <taxon>Arthropoda</taxon>
        <taxon>Hexapoda</taxon>
        <taxon>Insecta</taxon>
        <taxon>Pterygota</taxon>
        <taxon>Neoptera</taxon>
        <taxon>Endopterygota</taxon>
        <taxon>Hymenoptera</taxon>
        <taxon>Apocrita</taxon>
        <taxon>Aculeata</taxon>
        <taxon>Vespoidea</taxon>
        <taxon>Vespidae</taxon>
        <taxon>Vespinae</taxon>
        <taxon>Vespula</taxon>
    </lineage>
</organism>
<dbReference type="EMBL" id="JAUDFV010000133">
    <property type="protein sequence ID" value="KAL2726811.1"/>
    <property type="molecule type" value="Genomic_DNA"/>
</dbReference>
<proteinExistence type="predicted"/>
<dbReference type="Proteomes" id="UP001607302">
    <property type="component" value="Unassembled WGS sequence"/>
</dbReference>
<evidence type="ECO:0000313" key="1">
    <source>
        <dbReference type="EMBL" id="KAL2726811.1"/>
    </source>
</evidence>
<name>A0ABD2B290_VESSQ</name>